<evidence type="ECO:0000313" key="16">
    <source>
        <dbReference type="EMBL" id="KKB26654.1"/>
    </source>
</evidence>
<evidence type="ECO:0000256" key="2">
    <source>
        <dbReference type="ARBA" id="ARBA00005464"/>
    </source>
</evidence>
<accession>A0A0F5H045</accession>
<evidence type="ECO:0000256" key="11">
    <source>
        <dbReference type="HAMAP-Rule" id="MF_00303"/>
    </source>
</evidence>
<dbReference type="GO" id="GO:0005737">
    <property type="term" value="C:cytoplasm"/>
    <property type="evidence" value="ECO:0007669"/>
    <property type="project" value="UniProtKB-SubCell"/>
</dbReference>
<dbReference type="EC" id="5.2.1.8" evidence="3 11"/>
<evidence type="ECO:0000256" key="14">
    <source>
        <dbReference type="SAM" id="Coils"/>
    </source>
</evidence>
<dbReference type="HAMAP" id="MF_00303">
    <property type="entry name" value="Trigger_factor_Tig"/>
    <property type="match status" value="1"/>
</dbReference>
<dbReference type="STRING" id="29561.MM26B8_05390"/>
<dbReference type="EMBL" id="JZXN01000017">
    <property type="protein sequence ID" value="KKB26654.1"/>
    <property type="molecule type" value="Genomic_DNA"/>
</dbReference>
<evidence type="ECO:0000256" key="9">
    <source>
        <dbReference type="ARBA" id="ARBA00023306"/>
    </source>
</evidence>
<evidence type="ECO:0000256" key="12">
    <source>
        <dbReference type="PROSITE-ProRule" id="PRU00277"/>
    </source>
</evidence>
<feature type="domain" description="PPIase FKBP-type" evidence="15">
    <location>
        <begin position="168"/>
        <end position="248"/>
    </location>
</feature>
<protein>
    <recommendedName>
        <fullName evidence="4 11">Trigger factor</fullName>
        <shortName evidence="11">TF</shortName>
        <ecNumber evidence="3 11">5.2.1.8</ecNumber>
    </recommendedName>
    <alternativeName>
        <fullName evidence="10 11">PPIase</fullName>
    </alternativeName>
</protein>
<dbReference type="InterPro" id="IPR008881">
    <property type="entry name" value="Trigger_fac_ribosome-bd_bac"/>
</dbReference>
<evidence type="ECO:0000256" key="1">
    <source>
        <dbReference type="ARBA" id="ARBA00000971"/>
    </source>
</evidence>
<keyword evidence="11" id="KW-0963">Cytoplasm</keyword>
<dbReference type="AlphaFoldDB" id="A0A0F5H045"/>
<dbReference type="RefSeq" id="WP_046097000.1">
    <property type="nucleotide sequence ID" value="NZ_JZXN01000017.1"/>
</dbReference>
<evidence type="ECO:0000313" key="17">
    <source>
        <dbReference type="Proteomes" id="UP000033750"/>
    </source>
</evidence>
<dbReference type="PATRIC" id="fig|1264554.4.peg.66"/>
<evidence type="ECO:0000256" key="3">
    <source>
        <dbReference type="ARBA" id="ARBA00013194"/>
    </source>
</evidence>
<dbReference type="GO" id="GO:0051301">
    <property type="term" value="P:cell division"/>
    <property type="evidence" value="ECO:0007669"/>
    <property type="project" value="UniProtKB-KW"/>
</dbReference>
<keyword evidence="9 11" id="KW-0131">Cell cycle</keyword>
<dbReference type="InterPro" id="IPR005215">
    <property type="entry name" value="Trig_fac"/>
</dbReference>
<dbReference type="Proteomes" id="UP000033750">
    <property type="component" value="Unassembled WGS sequence"/>
</dbReference>
<dbReference type="SUPFAM" id="SSF109998">
    <property type="entry name" value="Triger factor/SurA peptide-binding domain-like"/>
    <property type="match status" value="1"/>
</dbReference>
<keyword evidence="7 11" id="KW-0143">Chaperone</keyword>
<dbReference type="PIRSF" id="PIRSF003095">
    <property type="entry name" value="Trigger_factor"/>
    <property type="match status" value="1"/>
</dbReference>
<dbReference type="Gene3D" id="3.30.70.1050">
    <property type="entry name" value="Trigger factor ribosome-binding domain"/>
    <property type="match status" value="1"/>
</dbReference>
<evidence type="ECO:0000256" key="10">
    <source>
        <dbReference type="ARBA" id="ARBA00029986"/>
    </source>
</evidence>
<comment type="function">
    <text evidence="11">Involved in protein export. Acts as a chaperone by maintaining the newly synthesized protein in an open conformation. Functions as a peptidyl-prolyl cis-trans isomerase.</text>
</comment>
<dbReference type="PROSITE" id="PS50059">
    <property type="entry name" value="FKBP_PPIASE"/>
    <property type="match status" value="1"/>
</dbReference>
<organism evidence="16 17">
    <name type="scientific">Mycoplasmopsis meleagridis ATCC 25294</name>
    <dbReference type="NCBI Taxonomy" id="1264554"/>
    <lineage>
        <taxon>Bacteria</taxon>
        <taxon>Bacillati</taxon>
        <taxon>Mycoplasmatota</taxon>
        <taxon>Mycoplasmoidales</taxon>
        <taxon>Metamycoplasmataceae</taxon>
        <taxon>Mycoplasmopsis</taxon>
    </lineage>
</organism>
<dbReference type="Pfam" id="PF05697">
    <property type="entry name" value="Trigger_N"/>
    <property type="match status" value="1"/>
</dbReference>
<dbReference type="NCBIfam" id="TIGR00115">
    <property type="entry name" value="tig"/>
    <property type="match status" value="1"/>
</dbReference>
<comment type="domain">
    <text evidence="11">Consists of 3 domains; the N-terminus binds the ribosome, the middle domain has PPIase activity, while the C-terminus has intrinsic chaperone activity on its own.</text>
</comment>
<evidence type="ECO:0000256" key="8">
    <source>
        <dbReference type="ARBA" id="ARBA00023235"/>
    </source>
</evidence>
<dbReference type="Gene3D" id="3.10.50.40">
    <property type="match status" value="1"/>
</dbReference>
<dbReference type="SUPFAM" id="SSF102735">
    <property type="entry name" value="Trigger factor ribosome-binding domain"/>
    <property type="match status" value="1"/>
</dbReference>
<dbReference type="InterPro" id="IPR001179">
    <property type="entry name" value="PPIase_FKBP_dom"/>
</dbReference>
<dbReference type="Pfam" id="PF05698">
    <property type="entry name" value="Trigger_C"/>
    <property type="match status" value="1"/>
</dbReference>
<comment type="caution">
    <text evidence="16">The sequence shown here is derived from an EMBL/GenBank/DDBJ whole genome shotgun (WGS) entry which is preliminary data.</text>
</comment>
<dbReference type="GO" id="GO:0006457">
    <property type="term" value="P:protein folding"/>
    <property type="evidence" value="ECO:0007669"/>
    <property type="project" value="UniProtKB-UniRule"/>
</dbReference>
<dbReference type="InterPro" id="IPR027304">
    <property type="entry name" value="Trigger_fact/SurA_dom_sf"/>
</dbReference>
<evidence type="ECO:0000256" key="6">
    <source>
        <dbReference type="ARBA" id="ARBA00023110"/>
    </source>
</evidence>
<evidence type="ECO:0000259" key="15">
    <source>
        <dbReference type="PROSITE" id="PS50059"/>
    </source>
</evidence>
<dbReference type="InterPro" id="IPR036611">
    <property type="entry name" value="Trigger_fac_ribosome-bd_sf"/>
</dbReference>
<feature type="coiled-coil region" evidence="14">
    <location>
        <begin position="410"/>
        <end position="462"/>
    </location>
</feature>
<gene>
    <name evidence="11 16" type="primary">tig</name>
    <name evidence="16" type="ORF">MMELEA_00360</name>
</gene>
<dbReference type="Gene3D" id="1.10.3120.10">
    <property type="entry name" value="Trigger factor, C-terminal domain"/>
    <property type="match status" value="1"/>
</dbReference>
<comment type="subcellular location">
    <subcellularLocation>
        <location evidence="11">Cytoplasm</location>
    </subcellularLocation>
    <text evidence="11">About half TF is bound to the ribosome near the polypeptide exit tunnel while the other half is free in the cytoplasm.</text>
</comment>
<dbReference type="GO" id="GO:0015031">
    <property type="term" value="P:protein transport"/>
    <property type="evidence" value="ECO:0007669"/>
    <property type="project" value="UniProtKB-UniRule"/>
</dbReference>
<comment type="similarity">
    <text evidence="2 11 13">Belongs to the FKBP-type PPIase family. Tig subfamily.</text>
</comment>
<comment type="catalytic activity">
    <reaction evidence="1 11 12">
        <text>[protein]-peptidylproline (omega=180) = [protein]-peptidylproline (omega=0)</text>
        <dbReference type="Rhea" id="RHEA:16237"/>
        <dbReference type="Rhea" id="RHEA-COMP:10747"/>
        <dbReference type="Rhea" id="RHEA-COMP:10748"/>
        <dbReference type="ChEBI" id="CHEBI:83833"/>
        <dbReference type="ChEBI" id="CHEBI:83834"/>
        <dbReference type="EC" id="5.2.1.8"/>
    </reaction>
</comment>
<dbReference type="OrthoDB" id="9767721at2"/>
<name>A0A0F5H045_9BACT</name>
<evidence type="ECO:0000256" key="7">
    <source>
        <dbReference type="ARBA" id="ARBA00023186"/>
    </source>
</evidence>
<dbReference type="InterPro" id="IPR008880">
    <property type="entry name" value="Trigger_fac_C"/>
</dbReference>
<dbReference type="InterPro" id="IPR046357">
    <property type="entry name" value="PPIase_dom_sf"/>
</dbReference>
<keyword evidence="14" id="KW-0175">Coiled coil</keyword>
<proteinExistence type="inferred from homology"/>
<keyword evidence="6 11" id="KW-0697">Rotamase</keyword>
<dbReference type="InterPro" id="IPR037041">
    <property type="entry name" value="Trigger_fac_C_sf"/>
</dbReference>
<dbReference type="SUPFAM" id="SSF54534">
    <property type="entry name" value="FKBP-like"/>
    <property type="match status" value="1"/>
</dbReference>
<dbReference type="Pfam" id="PF00254">
    <property type="entry name" value="FKBP_C"/>
    <property type="match status" value="1"/>
</dbReference>
<reference evidence="16 17" key="1">
    <citation type="submission" date="2015-03" db="EMBL/GenBank/DDBJ databases">
        <title>Genome sequence of Mycoplasma meleagridis strain ATCC 25294.</title>
        <authorList>
            <person name="Yacoub E."/>
            <person name="Blanchard A."/>
            <person name="Sirand-Pugnet P."/>
            <person name="Mardassi B.B.A."/>
        </authorList>
    </citation>
    <scope>NUCLEOTIDE SEQUENCE [LARGE SCALE GENOMIC DNA]</scope>
    <source>
        <strain evidence="16 17">ATCC 25294</strain>
    </source>
</reference>
<keyword evidence="17" id="KW-1185">Reference proteome</keyword>
<evidence type="ECO:0000256" key="13">
    <source>
        <dbReference type="RuleBase" id="RU003914"/>
    </source>
</evidence>
<keyword evidence="5 11" id="KW-0132">Cell division</keyword>
<evidence type="ECO:0000256" key="4">
    <source>
        <dbReference type="ARBA" id="ARBA00016902"/>
    </source>
</evidence>
<evidence type="ECO:0000256" key="5">
    <source>
        <dbReference type="ARBA" id="ARBA00022618"/>
    </source>
</evidence>
<sequence>MSNKNIVLNEKNAEIIRKLTIPQNEWQNLLKNKKQEIASKIKINGYRPGKAPKNVIDQHINMGEVFNRAVNEFVSKKYTEIYEEIKKENNRAVNYPSINITRLTEEMAEIELIYPLEADVNSIKMDNLKSKFSLQEVKDKDIDDYINSKLSSTALLLPLKKDEKTKNGDTVTINYKGYVNDEPFDGGEAENYQLKLGTHTFIDNFEDQLLDKKVGWKGEVKVKFPENYPVSKLANAPAVFDVTISEAKRPEEIKLTKDNISQLGLGEKIASIEEAKKAINLILEKQKLIYSLDLFIDDIFSEILKNNELYIHKNVINFEVSQRKNEIKKMLKQQNVKYTDYLELLGQNEEQLEQLIYKEEEIKVKRSIVISHVIKMVQGDVKIDEKDYTILEKYQSLVSGINFENLKSFVDSSEQNKNRLKVQIEDTKVKELILNKFHKKGFEEYIKQNDEINKKIDAYVAEEKKVTEKIKKTSKKTSNNNKK</sequence>
<keyword evidence="8 11" id="KW-0413">Isomerase</keyword>
<dbReference type="GO" id="GO:0003755">
    <property type="term" value="F:peptidyl-prolyl cis-trans isomerase activity"/>
    <property type="evidence" value="ECO:0007669"/>
    <property type="project" value="UniProtKB-UniRule"/>
</dbReference>